<accession>A0ABY4VHF0</accession>
<dbReference type="Pfam" id="PF01042">
    <property type="entry name" value="Ribonuc_L-PSP"/>
    <property type="match status" value="1"/>
</dbReference>
<organism evidence="2 3">
    <name type="scientific">Cupriavidus gilardii</name>
    <dbReference type="NCBI Taxonomy" id="82541"/>
    <lineage>
        <taxon>Bacteria</taxon>
        <taxon>Pseudomonadati</taxon>
        <taxon>Pseudomonadota</taxon>
        <taxon>Betaproteobacteria</taxon>
        <taxon>Burkholderiales</taxon>
        <taxon>Burkholderiaceae</taxon>
        <taxon>Cupriavidus</taxon>
    </lineage>
</organism>
<protein>
    <submittedName>
        <fullName evidence="2">RidA family protein</fullName>
    </submittedName>
</protein>
<dbReference type="CDD" id="cd00448">
    <property type="entry name" value="YjgF_YER057c_UK114_family"/>
    <property type="match status" value="1"/>
</dbReference>
<keyword evidence="3" id="KW-1185">Reference proteome</keyword>
<dbReference type="Gene3D" id="3.30.1330.40">
    <property type="entry name" value="RutC-like"/>
    <property type="match status" value="1"/>
</dbReference>
<proteinExistence type="inferred from homology"/>
<gene>
    <name evidence="2" type="ORF">NDR89_04945</name>
</gene>
<dbReference type="EMBL" id="CP098735">
    <property type="protein sequence ID" value="USE76624.1"/>
    <property type="molecule type" value="Genomic_DNA"/>
</dbReference>
<evidence type="ECO:0000313" key="2">
    <source>
        <dbReference type="EMBL" id="USE76624.1"/>
    </source>
</evidence>
<name>A0ABY4VHF0_9BURK</name>
<reference evidence="2" key="1">
    <citation type="submission" date="2022-06" db="EMBL/GenBank/DDBJ databases">
        <title>Complete genome sequence and characterization of Cupriavidus gilardii QJ1 isolated from contaminating cells.</title>
        <authorList>
            <person name="Qi J."/>
        </authorList>
    </citation>
    <scope>NUCLEOTIDE SEQUENCE</scope>
    <source>
        <strain evidence="2">QJ1</strain>
    </source>
</reference>
<evidence type="ECO:0000313" key="3">
    <source>
        <dbReference type="Proteomes" id="UP001056648"/>
    </source>
</evidence>
<dbReference type="SUPFAM" id="SSF55298">
    <property type="entry name" value="YjgF-like"/>
    <property type="match status" value="1"/>
</dbReference>
<evidence type="ECO:0000256" key="1">
    <source>
        <dbReference type="ARBA" id="ARBA00010552"/>
    </source>
</evidence>
<dbReference type="PANTHER" id="PTHR11803:SF58">
    <property type="entry name" value="PROTEIN HMF1-RELATED"/>
    <property type="match status" value="1"/>
</dbReference>
<dbReference type="InterPro" id="IPR035959">
    <property type="entry name" value="RutC-like_sf"/>
</dbReference>
<dbReference type="Proteomes" id="UP001056648">
    <property type="component" value="Chromosome 1"/>
</dbReference>
<dbReference type="PANTHER" id="PTHR11803">
    <property type="entry name" value="2-IMINOBUTANOATE/2-IMINOPROPANOATE DEAMINASE RIDA"/>
    <property type="match status" value="1"/>
</dbReference>
<dbReference type="InterPro" id="IPR006175">
    <property type="entry name" value="YjgF/YER057c/UK114"/>
</dbReference>
<dbReference type="RefSeq" id="WP_252251387.1">
    <property type="nucleotide sequence ID" value="NZ_CP098735.1"/>
</dbReference>
<comment type="similarity">
    <text evidence="1">Belongs to the RutC family.</text>
</comment>
<sequence>MRQIVATRCLPEPRFHYSPVVRTEAGVFVSGLVGLDPGTGTLAQGTHAQTRQILSNLFALCQEQGWSCECIAMARLFCVPSARQADMHRAWEEAFADIAPPARSFVVVHSLPLGADVEIEFQLAP</sequence>